<dbReference type="OrthoDB" id="186585at2"/>
<dbReference type="GO" id="GO:0003677">
    <property type="term" value="F:DNA binding"/>
    <property type="evidence" value="ECO:0007669"/>
    <property type="project" value="UniProtKB-KW"/>
</dbReference>
<dbReference type="Gene3D" id="3.40.50.1360">
    <property type="match status" value="1"/>
</dbReference>
<dbReference type="Proteomes" id="UP000199103">
    <property type="component" value="Chromosome I"/>
</dbReference>
<dbReference type="InterPro" id="IPR051054">
    <property type="entry name" value="SorC_transcr_regulators"/>
</dbReference>
<comment type="similarity">
    <text evidence="1">Belongs to the SorC transcriptional regulatory family.</text>
</comment>
<dbReference type="Pfam" id="PF04198">
    <property type="entry name" value="Sugar-bind"/>
    <property type="match status" value="1"/>
</dbReference>
<dbReference type="InterPro" id="IPR036388">
    <property type="entry name" value="WH-like_DNA-bd_sf"/>
</dbReference>
<dbReference type="GO" id="GO:0030246">
    <property type="term" value="F:carbohydrate binding"/>
    <property type="evidence" value="ECO:0007669"/>
    <property type="project" value="InterPro"/>
</dbReference>
<accession>A0A1H1UXA6</accession>
<evidence type="ECO:0000313" key="6">
    <source>
        <dbReference type="EMBL" id="SDS77238.1"/>
    </source>
</evidence>
<dbReference type="STRING" id="630515.SAMN04489812_2978"/>
<evidence type="ECO:0000256" key="3">
    <source>
        <dbReference type="ARBA" id="ARBA00023125"/>
    </source>
</evidence>
<dbReference type="RefSeq" id="WP_091525988.1">
    <property type="nucleotide sequence ID" value="NZ_LT629772.1"/>
</dbReference>
<dbReference type="AlphaFoldDB" id="A0A1H1UXA6"/>
<dbReference type="Gene3D" id="1.10.10.10">
    <property type="entry name" value="Winged helix-like DNA-binding domain superfamily/Winged helix DNA-binding domain"/>
    <property type="match status" value="1"/>
</dbReference>
<keyword evidence="2" id="KW-0805">Transcription regulation</keyword>
<evidence type="ECO:0000259" key="5">
    <source>
        <dbReference type="Pfam" id="PF04198"/>
    </source>
</evidence>
<sequence length="340" mass="35991">MSDLTRPREFAARTAAAADWASLDGRLTMAAIARRYYLDGRTRVQIADEFGISRFKVARLLEAAIARGVVTIDISVSDTVDTDLSLRVQEKFGLDRALISTPDDQGPEAVRQALGRTAAELLTEMITDDDVLGLASGRTIDAVSEHLTRLAGCEALQLTGMSDDLADNPVHVLRRVAQLTGGPAHSIFAPLTVGTAETADRLRSDPSIRSAFSRFAAVTVAVTSVGSWQPADSRFYNALSGAERQALLDKDVIADVAGGLLDSTGRTITDWDDRVLGIGVDGLAKVDQVIMVGGGERKAGAILAALRSGVVTTLITDDTVAIKLLDATAAPGRPPRPRSS</sequence>
<keyword evidence="7" id="KW-1185">Reference proteome</keyword>
<reference evidence="6 7" key="1">
    <citation type="submission" date="2016-10" db="EMBL/GenBank/DDBJ databases">
        <authorList>
            <person name="de Groot N.N."/>
        </authorList>
    </citation>
    <scope>NUCLEOTIDE SEQUENCE [LARGE SCALE GENOMIC DNA]</scope>
    <source>
        <strain evidence="6 7">DSM 21800</strain>
    </source>
</reference>
<dbReference type="SUPFAM" id="SSF100950">
    <property type="entry name" value="NagB/RpiA/CoA transferase-like"/>
    <property type="match status" value="1"/>
</dbReference>
<evidence type="ECO:0000256" key="4">
    <source>
        <dbReference type="ARBA" id="ARBA00023163"/>
    </source>
</evidence>
<dbReference type="InterPro" id="IPR007324">
    <property type="entry name" value="Sugar-bd_dom_put"/>
</dbReference>
<proteinExistence type="inferred from homology"/>
<organism evidence="6 7">
    <name type="scientific">Microlunatus soli</name>
    <dbReference type="NCBI Taxonomy" id="630515"/>
    <lineage>
        <taxon>Bacteria</taxon>
        <taxon>Bacillati</taxon>
        <taxon>Actinomycetota</taxon>
        <taxon>Actinomycetes</taxon>
        <taxon>Propionibacteriales</taxon>
        <taxon>Propionibacteriaceae</taxon>
        <taxon>Microlunatus</taxon>
    </lineage>
</organism>
<dbReference type="EMBL" id="LT629772">
    <property type="protein sequence ID" value="SDS77238.1"/>
    <property type="molecule type" value="Genomic_DNA"/>
</dbReference>
<feature type="domain" description="Sugar-binding" evidence="5">
    <location>
        <begin position="81"/>
        <end position="325"/>
    </location>
</feature>
<protein>
    <submittedName>
        <fullName evidence="6">DNA-binding transcriptional regulator LsrR, DeoR family</fullName>
    </submittedName>
</protein>
<name>A0A1H1UXA6_9ACTN</name>
<keyword evidence="4" id="KW-0804">Transcription</keyword>
<evidence type="ECO:0000256" key="1">
    <source>
        <dbReference type="ARBA" id="ARBA00010466"/>
    </source>
</evidence>
<evidence type="ECO:0000313" key="7">
    <source>
        <dbReference type="Proteomes" id="UP000199103"/>
    </source>
</evidence>
<dbReference type="InterPro" id="IPR037171">
    <property type="entry name" value="NagB/RpiA_transferase-like"/>
</dbReference>
<dbReference type="PANTHER" id="PTHR34294">
    <property type="entry name" value="TRANSCRIPTIONAL REGULATOR-RELATED"/>
    <property type="match status" value="1"/>
</dbReference>
<gene>
    <name evidence="6" type="ORF">SAMN04489812_2978</name>
</gene>
<dbReference type="PANTHER" id="PTHR34294:SF1">
    <property type="entry name" value="TRANSCRIPTIONAL REGULATOR LSRR"/>
    <property type="match status" value="1"/>
</dbReference>
<evidence type="ECO:0000256" key="2">
    <source>
        <dbReference type="ARBA" id="ARBA00023015"/>
    </source>
</evidence>
<keyword evidence="3 6" id="KW-0238">DNA-binding</keyword>